<dbReference type="EMBL" id="BAABME010003234">
    <property type="protein sequence ID" value="GAA0158015.1"/>
    <property type="molecule type" value="Genomic_DNA"/>
</dbReference>
<evidence type="ECO:0000256" key="1">
    <source>
        <dbReference type="SAM" id="MobiDB-lite"/>
    </source>
</evidence>
<keyword evidence="2" id="KW-0808">Transferase</keyword>
<feature type="compositionally biased region" description="Basic and acidic residues" evidence="1">
    <location>
        <begin position="91"/>
        <end position="100"/>
    </location>
</feature>
<dbReference type="PANTHER" id="PTHR32116:SF0">
    <property type="entry name" value="GALACTURONOSYLTRANSFERASE 6-RELATED"/>
    <property type="match status" value="1"/>
</dbReference>
<feature type="region of interest" description="Disordered" evidence="1">
    <location>
        <begin position="82"/>
        <end position="219"/>
    </location>
</feature>
<dbReference type="GO" id="GO:0047262">
    <property type="term" value="F:polygalacturonate 4-alpha-galacturonosyltransferase activity"/>
    <property type="evidence" value="ECO:0007669"/>
    <property type="project" value="InterPro"/>
</dbReference>
<protein>
    <submittedName>
        <fullName evidence="2">Transferase</fullName>
    </submittedName>
</protein>
<accession>A0AAV3Q5U0</accession>
<dbReference type="Proteomes" id="UP001454036">
    <property type="component" value="Unassembled WGS sequence"/>
</dbReference>
<sequence>MRPWRCTRVFILLFLTVSVFIPIILLSHRLKYDNSYVSKEFVEDLSIMDKGELLNEPSREVYKDVGFNSQVLVISSDEENRSIESGNVSRSSDEESRGSESRNSLSTSNEENESIESGDMLHSSDKKNSSGSVKALSLPDKEESSESGNELIAFDEDTSRVSGNALSVSDGENISSESEKAAEDVNLSKREGTSNDKGDRPNKTEADLHTSQKRKHPVLEKKKCVSSSVWSMAVKSACGVAMACGEMMAMTRLLRLLFFAPSPKIYWLWGHSSQWRASPCGVNSSKVAARYMEEQTRPTTKAQHNQGSQRDASDEKVKEMKDQILRATVYLNFLPPGSNSHIAKELRLRIREVERVLGGSIKDSDLPRRSFQKMNAMEATLAKASHIYPDCEAMSTNLHAMTYNTEEQVRRQKEQTAFLFHLAGRTTPKGLHCLSMRLTSEFFVLLPDDRELPNQHKLNDQSLYHFGVFSDNVLACAVVVNSTVSAAEVTSTVSVHLFHSVTQKVNNRLNPQWILICCLRIL</sequence>
<evidence type="ECO:0000313" key="2">
    <source>
        <dbReference type="EMBL" id="GAA0158015.1"/>
    </source>
</evidence>
<feature type="compositionally biased region" description="Polar residues" evidence="1">
    <location>
        <begin position="297"/>
        <end position="310"/>
    </location>
</feature>
<dbReference type="InterPro" id="IPR029993">
    <property type="entry name" value="GAUT"/>
</dbReference>
<organism evidence="2 3">
    <name type="scientific">Lithospermum erythrorhizon</name>
    <name type="common">Purple gromwell</name>
    <name type="synonym">Lithospermum officinale var. erythrorhizon</name>
    <dbReference type="NCBI Taxonomy" id="34254"/>
    <lineage>
        <taxon>Eukaryota</taxon>
        <taxon>Viridiplantae</taxon>
        <taxon>Streptophyta</taxon>
        <taxon>Embryophyta</taxon>
        <taxon>Tracheophyta</taxon>
        <taxon>Spermatophyta</taxon>
        <taxon>Magnoliopsida</taxon>
        <taxon>eudicotyledons</taxon>
        <taxon>Gunneridae</taxon>
        <taxon>Pentapetalae</taxon>
        <taxon>asterids</taxon>
        <taxon>lamiids</taxon>
        <taxon>Boraginales</taxon>
        <taxon>Boraginaceae</taxon>
        <taxon>Boraginoideae</taxon>
        <taxon>Lithospermeae</taxon>
        <taxon>Lithospermum</taxon>
    </lineage>
</organism>
<gene>
    <name evidence="2" type="ORF">LIER_15146</name>
</gene>
<name>A0AAV3Q5U0_LITER</name>
<reference evidence="2 3" key="1">
    <citation type="submission" date="2024-01" db="EMBL/GenBank/DDBJ databases">
        <title>The complete chloroplast genome sequence of Lithospermum erythrorhizon: insights into the phylogenetic relationship among Boraginaceae species and the maternal lineages of purple gromwells.</title>
        <authorList>
            <person name="Okada T."/>
            <person name="Watanabe K."/>
        </authorList>
    </citation>
    <scope>NUCLEOTIDE SEQUENCE [LARGE SCALE GENOMIC DNA]</scope>
</reference>
<feature type="compositionally biased region" description="Basic and acidic residues" evidence="1">
    <location>
        <begin position="177"/>
        <end position="210"/>
    </location>
</feature>
<dbReference type="PANTHER" id="PTHR32116">
    <property type="entry name" value="GALACTURONOSYLTRANSFERASE 4-RELATED"/>
    <property type="match status" value="1"/>
</dbReference>
<dbReference type="AlphaFoldDB" id="A0AAV3Q5U0"/>
<evidence type="ECO:0000313" key="3">
    <source>
        <dbReference type="Proteomes" id="UP001454036"/>
    </source>
</evidence>
<feature type="region of interest" description="Disordered" evidence="1">
    <location>
        <begin position="292"/>
        <end position="317"/>
    </location>
</feature>
<keyword evidence="3" id="KW-1185">Reference proteome</keyword>
<proteinExistence type="predicted"/>
<feature type="compositionally biased region" description="Polar residues" evidence="1">
    <location>
        <begin position="160"/>
        <end position="176"/>
    </location>
</feature>
<comment type="caution">
    <text evidence="2">The sequence shown here is derived from an EMBL/GenBank/DDBJ whole genome shotgun (WGS) entry which is preliminary data.</text>
</comment>
<dbReference type="Pfam" id="PF25557">
    <property type="entry name" value="GAUT_1"/>
    <property type="match status" value="1"/>
</dbReference>